<feature type="binding site" evidence="7">
    <location>
        <position position="121"/>
    </location>
    <ligand>
        <name>Zn(2+)</name>
        <dbReference type="ChEBI" id="CHEBI:29105"/>
        <note>catalytic</note>
    </ligand>
</feature>
<comment type="cofactor">
    <cofactor evidence="7">
        <name>Zn(2+)</name>
        <dbReference type="ChEBI" id="CHEBI:29105"/>
    </cofactor>
    <text evidence="7">Binds 1 zinc ion.</text>
</comment>
<evidence type="ECO:0000256" key="5">
    <source>
        <dbReference type="ARBA" id="ARBA00022801"/>
    </source>
</evidence>
<keyword evidence="7" id="KW-0963">Cytoplasm</keyword>
<dbReference type="AlphaFoldDB" id="A0A2G6E1Y8"/>
<dbReference type="Pfam" id="PF02130">
    <property type="entry name" value="YbeY"/>
    <property type="match status" value="1"/>
</dbReference>
<feature type="binding site" evidence="7">
    <location>
        <position position="131"/>
    </location>
    <ligand>
        <name>Zn(2+)</name>
        <dbReference type="ChEBI" id="CHEBI:29105"/>
        <note>catalytic</note>
    </ligand>
</feature>
<protein>
    <recommendedName>
        <fullName evidence="7">Endoribonuclease YbeY</fullName>
        <ecNumber evidence="7">3.1.-.-</ecNumber>
    </recommendedName>
</protein>
<dbReference type="GO" id="GO:0006364">
    <property type="term" value="P:rRNA processing"/>
    <property type="evidence" value="ECO:0007669"/>
    <property type="project" value="UniProtKB-UniRule"/>
</dbReference>
<evidence type="ECO:0000256" key="4">
    <source>
        <dbReference type="ARBA" id="ARBA00022759"/>
    </source>
</evidence>
<evidence type="ECO:0000313" key="8">
    <source>
        <dbReference type="EMBL" id="PID55912.1"/>
    </source>
</evidence>
<dbReference type="PANTHER" id="PTHR46986:SF1">
    <property type="entry name" value="ENDORIBONUCLEASE YBEY, CHLOROPLASTIC"/>
    <property type="match status" value="1"/>
</dbReference>
<keyword evidence="2 7" id="KW-0540">Nuclease</keyword>
<gene>
    <name evidence="7 8" type="primary">ybeY</name>
    <name evidence="8" type="ORF">CSB45_13920</name>
</gene>
<dbReference type="GO" id="GO:0004521">
    <property type="term" value="F:RNA endonuclease activity"/>
    <property type="evidence" value="ECO:0007669"/>
    <property type="project" value="UniProtKB-UniRule"/>
</dbReference>
<comment type="similarity">
    <text evidence="1 7">Belongs to the endoribonuclease YbeY family.</text>
</comment>
<dbReference type="GO" id="GO:0004222">
    <property type="term" value="F:metalloendopeptidase activity"/>
    <property type="evidence" value="ECO:0007669"/>
    <property type="project" value="InterPro"/>
</dbReference>
<dbReference type="PANTHER" id="PTHR46986">
    <property type="entry name" value="ENDORIBONUCLEASE YBEY, CHLOROPLASTIC"/>
    <property type="match status" value="1"/>
</dbReference>
<keyword evidence="7" id="KW-0698">rRNA processing</keyword>
<dbReference type="NCBIfam" id="TIGR00043">
    <property type="entry name" value="rRNA maturation RNase YbeY"/>
    <property type="match status" value="1"/>
</dbReference>
<dbReference type="HAMAP" id="MF_00009">
    <property type="entry name" value="Endoribonucl_YbeY"/>
    <property type="match status" value="1"/>
</dbReference>
<keyword evidence="7" id="KW-0690">Ribosome biogenesis</keyword>
<dbReference type="InterPro" id="IPR002036">
    <property type="entry name" value="YbeY"/>
</dbReference>
<keyword evidence="3 7" id="KW-0479">Metal-binding</keyword>
<dbReference type="SUPFAM" id="SSF55486">
    <property type="entry name" value="Metalloproteases ('zincins'), catalytic domain"/>
    <property type="match status" value="1"/>
</dbReference>
<organism evidence="8 9">
    <name type="scientific">candidate division KSB3 bacterium</name>
    <dbReference type="NCBI Taxonomy" id="2044937"/>
    <lineage>
        <taxon>Bacteria</taxon>
        <taxon>candidate division KSB3</taxon>
    </lineage>
</organism>
<sequence length="164" mass="19101">MEVLIRDAQEKSTLDLHFVQQVSLDILREMQCDDRCELSIVFVDDAEIHRLNLQYRGLDRPTDVLSFALQEAEFPDIQTSAAHVPFPRLLGDVIISTETTQQHAEERGHSFERELLMLLIHGILHVLGYDHSNDPDAEKMEALERRLYEQFIRAYRMSSFPCPY</sequence>
<dbReference type="Gene3D" id="3.40.390.30">
    <property type="entry name" value="Metalloproteases ('zincins'), catalytic domain"/>
    <property type="match status" value="1"/>
</dbReference>
<dbReference type="GO" id="GO:0005737">
    <property type="term" value="C:cytoplasm"/>
    <property type="evidence" value="ECO:0007669"/>
    <property type="project" value="UniProtKB-SubCell"/>
</dbReference>
<comment type="caution">
    <text evidence="8">The sequence shown here is derived from an EMBL/GenBank/DDBJ whole genome shotgun (WGS) entry which is preliminary data.</text>
</comment>
<dbReference type="Proteomes" id="UP000229740">
    <property type="component" value="Unassembled WGS sequence"/>
</dbReference>
<name>A0A2G6E1Y8_9BACT</name>
<evidence type="ECO:0000256" key="1">
    <source>
        <dbReference type="ARBA" id="ARBA00010875"/>
    </source>
</evidence>
<comment type="subcellular location">
    <subcellularLocation>
        <location evidence="7">Cytoplasm</location>
    </subcellularLocation>
</comment>
<keyword evidence="6 7" id="KW-0862">Zinc</keyword>
<evidence type="ECO:0000313" key="9">
    <source>
        <dbReference type="Proteomes" id="UP000229740"/>
    </source>
</evidence>
<evidence type="ECO:0000256" key="3">
    <source>
        <dbReference type="ARBA" id="ARBA00022723"/>
    </source>
</evidence>
<comment type="function">
    <text evidence="7">Single strand-specific metallo-endoribonuclease involved in late-stage 70S ribosome quality control and in maturation of the 3' terminus of the 16S rRNA.</text>
</comment>
<dbReference type="EC" id="3.1.-.-" evidence="7"/>
<evidence type="ECO:0000256" key="6">
    <source>
        <dbReference type="ARBA" id="ARBA00022833"/>
    </source>
</evidence>
<evidence type="ECO:0000256" key="7">
    <source>
        <dbReference type="HAMAP-Rule" id="MF_00009"/>
    </source>
</evidence>
<feature type="binding site" evidence="7">
    <location>
        <position position="125"/>
    </location>
    <ligand>
        <name>Zn(2+)</name>
        <dbReference type="ChEBI" id="CHEBI:29105"/>
        <note>catalytic</note>
    </ligand>
</feature>
<keyword evidence="4 7" id="KW-0255">Endonuclease</keyword>
<evidence type="ECO:0000256" key="2">
    <source>
        <dbReference type="ARBA" id="ARBA00022722"/>
    </source>
</evidence>
<reference evidence="8 9" key="1">
    <citation type="submission" date="2017-10" db="EMBL/GenBank/DDBJ databases">
        <title>Novel microbial diversity and functional potential in the marine mammal oral microbiome.</title>
        <authorList>
            <person name="Dudek N.K."/>
            <person name="Sun C.L."/>
            <person name="Burstein D."/>
            <person name="Kantor R.S."/>
            <person name="Aliaga Goltsman D.S."/>
            <person name="Bik E.M."/>
            <person name="Thomas B.C."/>
            <person name="Banfield J.F."/>
            <person name="Relman D.A."/>
        </authorList>
    </citation>
    <scope>NUCLEOTIDE SEQUENCE [LARGE SCALE GENOMIC DNA]</scope>
    <source>
        <strain evidence="8">DOLZORAL124_49_17</strain>
    </source>
</reference>
<proteinExistence type="inferred from homology"/>
<dbReference type="EMBL" id="PDPS01000041">
    <property type="protein sequence ID" value="PID55912.1"/>
    <property type="molecule type" value="Genomic_DNA"/>
</dbReference>
<dbReference type="InterPro" id="IPR023091">
    <property type="entry name" value="MetalPrtase_cat_dom_sf_prd"/>
</dbReference>
<accession>A0A2G6E1Y8</accession>
<dbReference type="GO" id="GO:0008270">
    <property type="term" value="F:zinc ion binding"/>
    <property type="evidence" value="ECO:0007669"/>
    <property type="project" value="UniProtKB-UniRule"/>
</dbReference>
<keyword evidence="5 7" id="KW-0378">Hydrolase</keyword>